<dbReference type="PANTHER" id="PTHR23088">
    <property type="entry name" value="NITRILASE-RELATED"/>
    <property type="match status" value="1"/>
</dbReference>
<dbReference type="PANTHER" id="PTHR23088:SF27">
    <property type="entry name" value="DEAMINATED GLUTATHIONE AMIDASE"/>
    <property type="match status" value="1"/>
</dbReference>
<keyword evidence="3" id="KW-0378">Hydrolase</keyword>
<dbReference type="SUPFAM" id="SSF56317">
    <property type="entry name" value="Carbon-nitrogen hydrolase"/>
    <property type="match status" value="1"/>
</dbReference>
<dbReference type="Proteomes" id="UP001327093">
    <property type="component" value="Unassembled WGS sequence"/>
</dbReference>
<dbReference type="PROSITE" id="PS01227">
    <property type="entry name" value="UPF0012"/>
    <property type="match status" value="1"/>
</dbReference>
<organism evidence="3 4">
    <name type="scientific">Saccharopolyspora mangrovi</name>
    <dbReference type="NCBI Taxonomy" id="3082379"/>
    <lineage>
        <taxon>Bacteria</taxon>
        <taxon>Bacillati</taxon>
        <taxon>Actinomycetota</taxon>
        <taxon>Actinomycetes</taxon>
        <taxon>Pseudonocardiales</taxon>
        <taxon>Pseudonocardiaceae</taxon>
        <taxon>Saccharopolyspora</taxon>
    </lineage>
</organism>
<keyword evidence="4" id="KW-1185">Reference proteome</keyword>
<dbReference type="InterPro" id="IPR044083">
    <property type="entry name" value="RamA-like"/>
</dbReference>
<dbReference type="EMBL" id="JAWLNX010000014">
    <property type="protein sequence ID" value="MEB3369706.1"/>
    <property type="molecule type" value="Genomic_DNA"/>
</dbReference>
<dbReference type="CDD" id="cd07576">
    <property type="entry name" value="R-amidase_like"/>
    <property type="match status" value="1"/>
</dbReference>
<evidence type="ECO:0000256" key="1">
    <source>
        <dbReference type="ARBA" id="ARBA00010613"/>
    </source>
</evidence>
<protein>
    <submittedName>
        <fullName evidence="3">Carbon-nitrogen hydrolase family protein</fullName>
    </submittedName>
</protein>
<evidence type="ECO:0000259" key="2">
    <source>
        <dbReference type="PROSITE" id="PS50263"/>
    </source>
</evidence>
<proteinExistence type="inferred from homology"/>
<dbReference type="InterPro" id="IPR003010">
    <property type="entry name" value="C-N_Hydrolase"/>
</dbReference>
<accession>A0ABU6AE28</accession>
<comment type="caution">
    <text evidence="3">The sequence shown here is derived from an EMBL/GenBank/DDBJ whole genome shotgun (WGS) entry which is preliminary data.</text>
</comment>
<dbReference type="InterPro" id="IPR036526">
    <property type="entry name" value="C-N_Hydrolase_sf"/>
</dbReference>
<sequence length="275" mass="29707">MRSTSRPPLTVALDQGPLVSRDVDATLNQLATTARAAADRGAGLLVCPEMSTTGYNIADDIPRLAEPANGRIAREIRGITAESGIAVLYGYPERDGDRVHNTAALVSADGEPLAAYRKTHLYGDLDRKWFAPGHLPVVQAAVDGVRVGVLVCYDVEFPEMVRAHAIAGTELLLVPTALMRPYDFVADTLVRTRAYENQLHVAYVNRCGREADLEYCGKSVLVAPDGTELVRASDGEELLFGTVDPAAVLAERLDNTQLADRRPELYPGLAQALRA</sequence>
<dbReference type="GO" id="GO:0016787">
    <property type="term" value="F:hydrolase activity"/>
    <property type="evidence" value="ECO:0007669"/>
    <property type="project" value="UniProtKB-KW"/>
</dbReference>
<dbReference type="Gene3D" id="3.60.110.10">
    <property type="entry name" value="Carbon-nitrogen hydrolase"/>
    <property type="match status" value="1"/>
</dbReference>
<name>A0ABU6AE28_9PSEU</name>
<reference evidence="3 4" key="1">
    <citation type="submission" date="2023-10" db="EMBL/GenBank/DDBJ databases">
        <title>Saccharopolyspora sp. nov., isolated from mangrove soil.</title>
        <authorList>
            <person name="Lu Y."/>
            <person name="Liu W."/>
        </authorList>
    </citation>
    <scope>NUCLEOTIDE SEQUENCE [LARGE SCALE GENOMIC DNA]</scope>
    <source>
        <strain evidence="3 4">S2-29</strain>
    </source>
</reference>
<dbReference type="Pfam" id="PF00795">
    <property type="entry name" value="CN_hydrolase"/>
    <property type="match status" value="1"/>
</dbReference>
<evidence type="ECO:0000313" key="3">
    <source>
        <dbReference type="EMBL" id="MEB3369706.1"/>
    </source>
</evidence>
<dbReference type="InterPro" id="IPR001110">
    <property type="entry name" value="UPF0012_CS"/>
</dbReference>
<feature type="domain" description="CN hydrolase" evidence="2">
    <location>
        <begin position="9"/>
        <end position="245"/>
    </location>
</feature>
<dbReference type="PROSITE" id="PS50263">
    <property type="entry name" value="CN_HYDROLASE"/>
    <property type="match status" value="1"/>
</dbReference>
<evidence type="ECO:0000313" key="4">
    <source>
        <dbReference type="Proteomes" id="UP001327093"/>
    </source>
</evidence>
<gene>
    <name evidence="3" type="ORF">R4I43_20055</name>
</gene>
<comment type="similarity">
    <text evidence="1">Belongs to the carbon-nitrogen hydrolase superfamily. NIT1/NIT2 family.</text>
</comment>